<dbReference type="InterPro" id="IPR050502">
    <property type="entry name" value="Euk_RNA-bind_prot"/>
</dbReference>
<keyword evidence="5" id="KW-1185">Reference proteome</keyword>
<name>A0AAN8ZNJ0_9MAGN</name>
<evidence type="ECO:0000313" key="4">
    <source>
        <dbReference type="EMBL" id="KAK6940425.1"/>
    </source>
</evidence>
<dbReference type="Pfam" id="PF00076">
    <property type="entry name" value="RRM_1"/>
    <property type="match status" value="2"/>
</dbReference>
<evidence type="ECO:0000256" key="2">
    <source>
        <dbReference type="PROSITE-ProRule" id="PRU00176"/>
    </source>
</evidence>
<dbReference type="GO" id="GO:1901259">
    <property type="term" value="P:chloroplast rRNA processing"/>
    <property type="evidence" value="ECO:0007669"/>
    <property type="project" value="TreeGrafter"/>
</dbReference>
<keyword evidence="1 2" id="KW-0694">RNA-binding</keyword>
<accession>A0AAN8ZNJ0</accession>
<dbReference type="AlphaFoldDB" id="A0AAN8ZNJ0"/>
<dbReference type="SMART" id="SM00360">
    <property type="entry name" value="RRM"/>
    <property type="match status" value="2"/>
</dbReference>
<proteinExistence type="predicted"/>
<dbReference type="EMBL" id="JBAMMX010000005">
    <property type="protein sequence ID" value="KAK6940425.1"/>
    <property type="molecule type" value="Genomic_DNA"/>
</dbReference>
<dbReference type="InterPro" id="IPR000504">
    <property type="entry name" value="RRM_dom"/>
</dbReference>
<reference evidence="4 5" key="1">
    <citation type="submission" date="2023-12" db="EMBL/GenBank/DDBJ databases">
        <title>A high-quality genome assembly for Dillenia turbinata (Dilleniales).</title>
        <authorList>
            <person name="Chanderbali A."/>
        </authorList>
    </citation>
    <scope>NUCLEOTIDE SEQUENCE [LARGE SCALE GENOMIC DNA]</scope>
    <source>
        <strain evidence="4">LSX21</strain>
        <tissue evidence="4">Leaf</tissue>
    </source>
</reference>
<feature type="domain" description="RRM" evidence="3">
    <location>
        <begin position="260"/>
        <end position="338"/>
    </location>
</feature>
<feature type="domain" description="RRM" evidence="3">
    <location>
        <begin position="162"/>
        <end position="241"/>
    </location>
</feature>
<organism evidence="4 5">
    <name type="scientific">Dillenia turbinata</name>
    <dbReference type="NCBI Taxonomy" id="194707"/>
    <lineage>
        <taxon>Eukaryota</taxon>
        <taxon>Viridiplantae</taxon>
        <taxon>Streptophyta</taxon>
        <taxon>Embryophyta</taxon>
        <taxon>Tracheophyta</taxon>
        <taxon>Spermatophyta</taxon>
        <taxon>Magnoliopsida</taxon>
        <taxon>eudicotyledons</taxon>
        <taxon>Gunneridae</taxon>
        <taxon>Pentapetalae</taxon>
        <taxon>Dilleniales</taxon>
        <taxon>Dilleniaceae</taxon>
        <taxon>Dillenia</taxon>
    </lineage>
</organism>
<dbReference type="InterPro" id="IPR035979">
    <property type="entry name" value="RBD_domain_sf"/>
</dbReference>
<gene>
    <name evidence="4" type="ORF">RJ641_029956</name>
</gene>
<protein>
    <submittedName>
        <fullName evidence="4">RNA recognition motif domain</fullName>
    </submittedName>
</protein>
<dbReference type="GO" id="GO:0003729">
    <property type="term" value="F:mRNA binding"/>
    <property type="evidence" value="ECO:0007669"/>
    <property type="project" value="TreeGrafter"/>
</dbReference>
<evidence type="ECO:0000259" key="3">
    <source>
        <dbReference type="PROSITE" id="PS50102"/>
    </source>
</evidence>
<dbReference type="InterPro" id="IPR012677">
    <property type="entry name" value="Nucleotide-bd_a/b_plait_sf"/>
</dbReference>
<comment type="caution">
    <text evidence="4">The sequence shown here is derived from an EMBL/GenBank/DDBJ whole genome shotgun (WGS) entry which is preliminary data.</text>
</comment>
<evidence type="ECO:0000313" key="5">
    <source>
        <dbReference type="Proteomes" id="UP001370490"/>
    </source>
</evidence>
<dbReference type="PROSITE" id="PS50102">
    <property type="entry name" value="RRM"/>
    <property type="match status" value="2"/>
</dbReference>
<dbReference type="CDD" id="cd00590">
    <property type="entry name" value="RRM_SF"/>
    <property type="match status" value="1"/>
</dbReference>
<dbReference type="PANTHER" id="PTHR48025">
    <property type="entry name" value="OS02G0815200 PROTEIN"/>
    <property type="match status" value="1"/>
</dbReference>
<dbReference type="GO" id="GO:0009535">
    <property type="term" value="C:chloroplast thylakoid membrane"/>
    <property type="evidence" value="ECO:0007669"/>
    <property type="project" value="TreeGrafter"/>
</dbReference>
<dbReference type="Gene3D" id="3.30.70.330">
    <property type="match status" value="2"/>
</dbReference>
<evidence type="ECO:0000256" key="1">
    <source>
        <dbReference type="ARBA" id="ARBA00022884"/>
    </source>
</evidence>
<dbReference type="SUPFAM" id="SSF54928">
    <property type="entry name" value="RNA-binding domain, RBD"/>
    <property type="match status" value="1"/>
</dbReference>
<dbReference type="Proteomes" id="UP001370490">
    <property type="component" value="Unassembled WGS sequence"/>
</dbReference>
<sequence length="398" mass="44734">MQVPEPMQHKVMIEAVENHMPEVIIVDEIDAEAEALACRSIAKRVVMLIGTAPGERLENMIKIPILSDLGFVEFEFSRFAEQLNSSFVVNLPVRLLFFTSSCSTEVRCPALRASGNFLKPILHISAFAKELRCLATCCTRAENKIYWIEEKKGETLFENQRRKLFVLNLPWSLTASDIKDLFNQCGTVTDVEIIKQKDGKSRGLAFVTMSSAEDAQEQSIRTCGNMQEVSGRIIRVEFAKRFKTPSPPPPERPISGETRHKLYVSNLAWKAMSNNLRELFRTSFKPVSTRVVFDSPSGRSAGYGFVSFATKEEAEAALSALDGKVGGTETVTLEDGEARARSQKSVLEREGPPTFAFAIEMWERHYWVAHRTERSVDTLLHGKNPLVEGLDWIQSCDH</sequence>
<dbReference type="PANTHER" id="PTHR48025:SF6">
    <property type="entry name" value="RRM DOMAIN-CONTAINING PROTEIN"/>
    <property type="match status" value="1"/>
</dbReference>